<reference evidence="15 16" key="1">
    <citation type="submission" date="2018-05" db="EMBL/GenBank/DDBJ databases">
        <title>Leucothrix arctica sp. nov., isolated from Arctic seawater.</title>
        <authorList>
            <person name="Choi A."/>
            <person name="Baek K."/>
        </authorList>
    </citation>
    <scope>NUCLEOTIDE SEQUENCE [LARGE SCALE GENOMIC DNA]</scope>
    <source>
        <strain evidence="15 16">IMCC9719</strain>
    </source>
</reference>
<accession>A0A317C5D8</accession>
<proteinExistence type="inferred from homology"/>
<comment type="similarity">
    <text evidence="1 13">Belongs to the ATPase B chain family.</text>
</comment>
<feature type="coiled-coil region" evidence="14">
    <location>
        <begin position="54"/>
        <end position="106"/>
    </location>
</feature>
<evidence type="ECO:0000313" key="16">
    <source>
        <dbReference type="Proteomes" id="UP000245506"/>
    </source>
</evidence>
<gene>
    <name evidence="13" type="primary">atpF</name>
    <name evidence="15" type="ORF">DKT75_19790</name>
</gene>
<evidence type="ECO:0000256" key="1">
    <source>
        <dbReference type="ARBA" id="ARBA00005513"/>
    </source>
</evidence>
<dbReference type="CDD" id="cd06503">
    <property type="entry name" value="ATP-synt_Fo_b"/>
    <property type="match status" value="1"/>
</dbReference>
<dbReference type="HAMAP" id="MF_01398">
    <property type="entry name" value="ATP_synth_b_bprime"/>
    <property type="match status" value="1"/>
</dbReference>
<dbReference type="EMBL" id="QGKL01000042">
    <property type="protein sequence ID" value="PWQ93846.1"/>
    <property type="molecule type" value="Genomic_DNA"/>
</dbReference>
<dbReference type="Proteomes" id="UP000245506">
    <property type="component" value="Unassembled WGS sequence"/>
</dbReference>
<comment type="caution">
    <text evidence="15">The sequence shown here is derived from an EMBL/GenBank/DDBJ whole genome shotgun (WGS) entry which is preliminary data.</text>
</comment>
<keyword evidence="8 13" id="KW-0472">Membrane</keyword>
<dbReference type="PANTHER" id="PTHR33445">
    <property type="entry name" value="ATP SYNTHASE SUBUNIT B', CHLOROPLASTIC"/>
    <property type="match status" value="1"/>
</dbReference>
<evidence type="ECO:0000256" key="6">
    <source>
        <dbReference type="ARBA" id="ARBA00022989"/>
    </source>
</evidence>
<evidence type="ECO:0000256" key="5">
    <source>
        <dbReference type="ARBA" id="ARBA00022781"/>
    </source>
</evidence>
<keyword evidence="3 13" id="KW-0138">CF(0)</keyword>
<dbReference type="GO" id="GO:0045259">
    <property type="term" value="C:proton-transporting ATP synthase complex"/>
    <property type="evidence" value="ECO:0007669"/>
    <property type="project" value="UniProtKB-KW"/>
</dbReference>
<evidence type="ECO:0000313" key="15">
    <source>
        <dbReference type="EMBL" id="PWQ93846.1"/>
    </source>
</evidence>
<dbReference type="InterPro" id="IPR002146">
    <property type="entry name" value="ATP_synth_b/b'su_bac/chlpt"/>
</dbReference>
<dbReference type="GO" id="GO:0046961">
    <property type="term" value="F:proton-transporting ATPase activity, rotational mechanism"/>
    <property type="evidence" value="ECO:0007669"/>
    <property type="project" value="TreeGrafter"/>
</dbReference>
<evidence type="ECO:0000256" key="13">
    <source>
        <dbReference type="HAMAP-Rule" id="MF_01398"/>
    </source>
</evidence>
<keyword evidence="7 13" id="KW-0406">Ion transport</keyword>
<dbReference type="GO" id="GO:0012505">
    <property type="term" value="C:endomembrane system"/>
    <property type="evidence" value="ECO:0007669"/>
    <property type="project" value="UniProtKB-SubCell"/>
</dbReference>
<name>A0A317C5D8_9GAMM</name>
<evidence type="ECO:0000256" key="2">
    <source>
        <dbReference type="ARBA" id="ARBA00022448"/>
    </source>
</evidence>
<organism evidence="15 16">
    <name type="scientific">Leucothrix arctica</name>
    <dbReference type="NCBI Taxonomy" id="1481894"/>
    <lineage>
        <taxon>Bacteria</taxon>
        <taxon>Pseudomonadati</taxon>
        <taxon>Pseudomonadota</taxon>
        <taxon>Gammaproteobacteria</taxon>
        <taxon>Thiotrichales</taxon>
        <taxon>Thiotrichaceae</taxon>
        <taxon>Leucothrix</taxon>
    </lineage>
</organism>
<dbReference type="InterPro" id="IPR050059">
    <property type="entry name" value="ATP_synthase_B_chain"/>
</dbReference>
<keyword evidence="4 13" id="KW-0812">Transmembrane</keyword>
<comment type="subcellular location">
    <subcellularLocation>
        <location evidence="13">Cell membrane</location>
        <topology evidence="13">Single-pass membrane protein</topology>
    </subcellularLocation>
    <subcellularLocation>
        <location evidence="12">Endomembrane system</location>
        <topology evidence="12">Single-pass membrane protein</topology>
    </subcellularLocation>
</comment>
<sequence>MQKQQQATNMQIDWLTVSAQIVNFLLLVWLLKHFLYGPVIDAMDRRQQAIADNIADAQQREQTAQSTMEKYERKYAALEKDSATHLQQAEADAQQQRQQLMTQAREDVKQQRDLWQHGLKQEQQDYLKNLRKTSVKVIQDTGRKVLGELADTTLEKQIIEVFLLRLNKLDDTVLQTLKETTEVMNVISAFELDTDTKQKIRQSIGDVINNSTEIEFKVSSDLLCGISLQTDGYQVDWNMQGHLQQLDQQLLATLDRESESNA</sequence>
<evidence type="ECO:0000256" key="3">
    <source>
        <dbReference type="ARBA" id="ARBA00022547"/>
    </source>
</evidence>
<evidence type="ECO:0000256" key="9">
    <source>
        <dbReference type="ARBA" id="ARBA00023310"/>
    </source>
</evidence>
<evidence type="ECO:0000256" key="14">
    <source>
        <dbReference type="SAM" id="Coils"/>
    </source>
</evidence>
<dbReference type="PANTHER" id="PTHR33445:SF2">
    <property type="entry name" value="ATP SYNTHASE SUBUNIT B', CHLOROPLASTIC"/>
    <property type="match status" value="1"/>
</dbReference>
<keyword evidence="13" id="KW-1003">Cell membrane</keyword>
<keyword evidence="14" id="KW-0175">Coiled coil</keyword>
<evidence type="ECO:0000256" key="4">
    <source>
        <dbReference type="ARBA" id="ARBA00022692"/>
    </source>
</evidence>
<keyword evidence="16" id="KW-1185">Reference proteome</keyword>
<keyword evidence="9 13" id="KW-0066">ATP synthesis</keyword>
<dbReference type="GO" id="GO:0005886">
    <property type="term" value="C:plasma membrane"/>
    <property type="evidence" value="ECO:0007669"/>
    <property type="project" value="UniProtKB-SubCell"/>
</dbReference>
<comment type="function">
    <text evidence="10 13">F(1)F(0) ATP synthase produces ATP from ADP in the presence of a proton or sodium gradient. F-type ATPases consist of two structural domains, F(1) containing the extramembraneous catalytic core and F(0) containing the membrane proton channel, linked together by a central stalk and a peripheral stalk. During catalysis, ATP synthesis in the catalytic domain of F(1) is coupled via a rotary mechanism of the central stalk subunits to proton translocation.</text>
</comment>
<dbReference type="InterPro" id="IPR000711">
    <property type="entry name" value="ATPase_OSCP/dsu"/>
</dbReference>
<evidence type="ECO:0000256" key="7">
    <source>
        <dbReference type="ARBA" id="ARBA00023065"/>
    </source>
</evidence>
<keyword evidence="6 13" id="KW-1133">Transmembrane helix</keyword>
<dbReference type="GO" id="GO:0046933">
    <property type="term" value="F:proton-transporting ATP synthase activity, rotational mechanism"/>
    <property type="evidence" value="ECO:0007669"/>
    <property type="project" value="UniProtKB-UniRule"/>
</dbReference>
<evidence type="ECO:0000256" key="11">
    <source>
        <dbReference type="ARBA" id="ARBA00025614"/>
    </source>
</evidence>
<dbReference type="NCBIfam" id="TIGR03321">
    <property type="entry name" value="alt_F1F0_F0_B"/>
    <property type="match status" value="1"/>
</dbReference>
<protein>
    <recommendedName>
        <fullName evidence="13">ATP synthase subunit b</fullName>
    </recommendedName>
    <alternativeName>
        <fullName evidence="13">ATP synthase F(0) sector subunit b</fullName>
    </alternativeName>
    <alternativeName>
        <fullName evidence="13">ATPase subunit I</fullName>
    </alternativeName>
    <alternativeName>
        <fullName evidence="13">F-type ATPase subunit b</fullName>
        <shortName evidence="13">F-ATPase subunit b</shortName>
    </alternativeName>
</protein>
<evidence type="ECO:0000256" key="12">
    <source>
        <dbReference type="ARBA" id="ARBA00037847"/>
    </source>
</evidence>
<dbReference type="Pfam" id="PF00430">
    <property type="entry name" value="ATP-synt_B"/>
    <property type="match status" value="1"/>
</dbReference>
<evidence type="ECO:0000256" key="10">
    <source>
        <dbReference type="ARBA" id="ARBA00025198"/>
    </source>
</evidence>
<keyword evidence="5 13" id="KW-0375">Hydrogen ion transport</keyword>
<dbReference type="InterPro" id="IPR017707">
    <property type="entry name" value="Alt_ATP_synth_F0_bsu"/>
</dbReference>
<comment type="subunit">
    <text evidence="13">F-type ATPases have 2 components, F(1) - the catalytic core - and F(0) - the membrane proton channel. F(1) has five subunits: alpha(3), beta(3), gamma(1), delta(1), epsilon(1). F(0) has three main subunits: a(1), b(2) and c(10-14). The alpha and beta chains form an alternating ring which encloses part of the gamma chain. F(1) is attached to F(0) by a central stalk formed by the gamma and epsilon chains, while a peripheral stalk is formed by the delta and b chains.</text>
</comment>
<evidence type="ECO:0000256" key="8">
    <source>
        <dbReference type="ARBA" id="ARBA00023136"/>
    </source>
</evidence>
<dbReference type="AlphaFoldDB" id="A0A317C5D8"/>
<dbReference type="Pfam" id="PF00213">
    <property type="entry name" value="OSCP"/>
    <property type="match status" value="1"/>
</dbReference>
<comment type="function">
    <text evidence="11">Component of the F(0) channel, it forms part of the peripheral stalk, linking F(1) to F(0). The b'-subunit is a diverged and duplicated form of b found in plants and photosynthetic bacteria.</text>
</comment>
<keyword evidence="2 13" id="KW-0813">Transport</keyword>